<dbReference type="Proteomes" id="UP001386955">
    <property type="component" value="Unassembled WGS sequence"/>
</dbReference>
<sequence>MGCLVGYLEGGVEMAVEGALRVERERERERFQEMELKMCVQLLVGAKATTSPTLSAAILGDSWSEQSEETPKARVKYERGHKDMMHYEWIHVVLIGRLHVEQCCLL</sequence>
<reference evidence="1 2" key="1">
    <citation type="submission" date="2024-01" db="EMBL/GenBank/DDBJ databases">
        <title>The genomes of 5 underutilized Papilionoideae crops provide insights into root nodulation and disease resistanc.</title>
        <authorList>
            <person name="Jiang F."/>
        </authorList>
    </citation>
    <scope>NUCLEOTIDE SEQUENCE [LARGE SCALE GENOMIC DNA]</scope>
    <source>
        <strain evidence="1">DUOXIRENSHENG_FW03</strain>
        <tissue evidence="1">Leaves</tissue>
    </source>
</reference>
<gene>
    <name evidence="1" type="ORF">VNO78_11724</name>
</gene>
<proteinExistence type="predicted"/>
<accession>A0AAN9SPL5</accession>
<evidence type="ECO:0000313" key="1">
    <source>
        <dbReference type="EMBL" id="KAK7400515.1"/>
    </source>
</evidence>
<dbReference type="AlphaFoldDB" id="A0AAN9SPL5"/>
<protein>
    <submittedName>
        <fullName evidence="1">Uncharacterized protein</fullName>
    </submittedName>
</protein>
<keyword evidence="2" id="KW-1185">Reference proteome</keyword>
<dbReference type="EMBL" id="JAYMYS010000003">
    <property type="protein sequence ID" value="KAK7400515.1"/>
    <property type="molecule type" value="Genomic_DNA"/>
</dbReference>
<name>A0AAN9SPL5_PSOTE</name>
<comment type="caution">
    <text evidence="1">The sequence shown here is derived from an EMBL/GenBank/DDBJ whole genome shotgun (WGS) entry which is preliminary data.</text>
</comment>
<organism evidence="1 2">
    <name type="scientific">Psophocarpus tetragonolobus</name>
    <name type="common">Winged bean</name>
    <name type="synonym">Dolichos tetragonolobus</name>
    <dbReference type="NCBI Taxonomy" id="3891"/>
    <lineage>
        <taxon>Eukaryota</taxon>
        <taxon>Viridiplantae</taxon>
        <taxon>Streptophyta</taxon>
        <taxon>Embryophyta</taxon>
        <taxon>Tracheophyta</taxon>
        <taxon>Spermatophyta</taxon>
        <taxon>Magnoliopsida</taxon>
        <taxon>eudicotyledons</taxon>
        <taxon>Gunneridae</taxon>
        <taxon>Pentapetalae</taxon>
        <taxon>rosids</taxon>
        <taxon>fabids</taxon>
        <taxon>Fabales</taxon>
        <taxon>Fabaceae</taxon>
        <taxon>Papilionoideae</taxon>
        <taxon>50 kb inversion clade</taxon>
        <taxon>NPAAA clade</taxon>
        <taxon>indigoferoid/millettioid clade</taxon>
        <taxon>Phaseoleae</taxon>
        <taxon>Psophocarpus</taxon>
    </lineage>
</organism>
<evidence type="ECO:0000313" key="2">
    <source>
        <dbReference type="Proteomes" id="UP001386955"/>
    </source>
</evidence>